<dbReference type="AlphaFoldDB" id="A0A0B2VJF1"/>
<protein>
    <submittedName>
        <fullName evidence="7">Zinc finger and BTB domain-containing protein 24</fullName>
    </submittedName>
</protein>
<dbReference type="InterPro" id="IPR036236">
    <property type="entry name" value="Znf_C2H2_sf"/>
</dbReference>
<dbReference type="GO" id="GO:0000977">
    <property type="term" value="F:RNA polymerase II transcription regulatory region sequence-specific DNA binding"/>
    <property type="evidence" value="ECO:0007669"/>
    <property type="project" value="TreeGrafter"/>
</dbReference>
<evidence type="ECO:0000256" key="1">
    <source>
        <dbReference type="ARBA" id="ARBA00022723"/>
    </source>
</evidence>
<sequence>MSRDGYIVGNVPRSVVVPGRIASTSTAMQLSGAFVTTKEVGGRAGSAIANGRSRWTCRICGKMLSSKRSFDEHSNIHNQSRPFACEHCEYAAASQMTLRRHNLRNHTPRQAWGYQCPYCPELYMEPASYQQHVASRHFGKSATFGCPLEGCSFTTRCSGHFRDHLSKHRNLPCSYFAFSSLGTSSLSRFLVTDKLGVGFGKRPLKQIVRPSLLAKAAEEERRYQEYMKTPINCDEVKSRMGASAQKQNVICTQRALPVEEVQEEEALAYDGACALFDGDHWILEDVGCLEVVVDESQNAPKVKSRMGASAQKQNVICTQRALPVEEVQEEEALAYDGACALFDGDHWILEDVGCLEVVVDESQNAPKVLHEGMVEPELD</sequence>
<accession>A0A0B2VJF1</accession>
<dbReference type="Proteomes" id="UP000031036">
    <property type="component" value="Unassembled WGS sequence"/>
</dbReference>
<dbReference type="OrthoDB" id="6077919at2759"/>
<keyword evidence="1" id="KW-0479">Metal-binding</keyword>
<comment type="caution">
    <text evidence="7">The sequence shown here is derived from an EMBL/GenBank/DDBJ whole genome shotgun (WGS) entry which is preliminary data.</text>
</comment>
<dbReference type="GO" id="GO:0000981">
    <property type="term" value="F:DNA-binding transcription factor activity, RNA polymerase II-specific"/>
    <property type="evidence" value="ECO:0007669"/>
    <property type="project" value="TreeGrafter"/>
</dbReference>
<feature type="domain" description="C2H2-type" evidence="6">
    <location>
        <begin position="55"/>
        <end position="82"/>
    </location>
</feature>
<dbReference type="GO" id="GO:0005634">
    <property type="term" value="C:nucleus"/>
    <property type="evidence" value="ECO:0007669"/>
    <property type="project" value="TreeGrafter"/>
</dbReference>
<dbReference type="Gene3D" id="3.30.160.60">
    <property type="entry name" value="Classic Zinc Finger"/>
    <property type="match status" value="2"/>
</dbReference>
<evidence type="ECO:0000256" key="4">
    <source>
        <dbReference type="ARBA" id="ARBA00022833"/>
    </source>
</evidence>
<evidence type="ECO:0000259" key="6">
    <source>
        <dbReference type="PROSITE" id="PS50157"/>
    </source>
</evidence>
<evidence type="ECO:0000313" key="8">
    <source>
        <dbReference type="Proteomes" id="UP000031036"/>
    </source>
</evidence>
<dbReference type="STRING" id="6265.A0A0B2VJF1"/>
<keyword evidence="4" id="KW-0862">Zinc</keyword>
<dbReference type="SMART" id="SM00355">
    <property type="entry name" value="ZnF_C2H2"/>
    <property type="match status" value="4"/>
</dbReference>
<evidence type="ECO:0000313" key="7">
    <source>
        <dbReference type="EMBL" id="KHN81688.1"/>
    </source>
</evidence>
<dbReference type="OMA" id="KQNVICT"/>
<reference evidence="7 8" key="1">
    <citation type="submission" date="2014-11" db="EMBL/GenBank/DDBJ databases">
        <title>Genetic blueprint of the zoonotic pathogen Toxocara canis.</title>
        <authorList>
            <person name="Zhu X.-Q."/>
            <person name="Korhonen P.K."/>
            <person name="Cai H."/>
            <person name="Young N.D."/>
            <person name="Nejsum P."/>
            <person name="von Samson-Himmelstjerna G."/>
            <person name="Boag P.R."/>
            <person name="Tan P."/>
            <person name="Li Q."/>
            <person name="Min J."/>
            <person name="Yang Y."/>
            <person name="Wang X."/>
            <person name="Fang X."/>
            <person name="Hall R.S."/>
            <person name="Hofmann A."/>
            <person name="Sternberg P.W."/>
            <person name="Jex A.R."/>
            <person name="Gasser R.B."/>
        </authorList>
    </citation>
    <scope>NUCLEOTIDE SEQUENCE [LARGE SCALE GENOMIC DNA]</scope>
    <source>
        <strain evidence="7">PN_DK_2014</strain>
    </source>
</reference>
<dbReference type="InterPro" id="IPR013087">
    <property type="entry name" value="Znf_C2H2_type"/>
</dbReference>
<keyword evidence="2" id="KW-0677">Repeat</keyword>
<dbReference type="PROSITE" id="PS50157">
    <property type="entry name" value="ZINC_FINGER_C2H2_2"/>
    <property type="match status" value="2"/>
</dbReference>
<dbReference type="GO" id="GO:0008270">
    <property type="term" value="F:zinc ion binding"/>
    <property type="evidence" value="ECO:0007669"/>
    <property type="project" value="UniProtKB-KW"/>
</dbReference>
<dbReference type="EMBL" id="JPKZ01001475">
    <property type="protein sequence ID" value="KHN81688.1"/>
    <property type="molecule type" value="Genomic_DNA"/>
</dbReference>
<gene>
    <name evidence="7" type="primary">zbtb24</name>
    <name evidence="7" type="ORF">Tcan_07213</name>
</gene>
<proteinExistence type="predicted"/>
<organism evidence="7 8">
    <name type="scientific">Toxocara canis</name>
    <name type="common">Canine roundworm</name>
    <dbReference type="NCBI Taxonomy" id="6265"/>
    <lineage>
        <taxon>Eukaryota</taxon>
        <taxon>Metazoa</taxon>
        <taxon>Ecdysozoa</taxon>
        <taxon>Nematoda</taxon>
        <taxon>Chromadorea</taxon>
        <taxon>Rhabditida</taxon>
        <taxon>Spirurina</taxon>
        <taxon>Ascaridomorpha</taxon>
        <taxon>Ascaridoidea</taxon>
        <taxon>Toxocaridae</taxon>
        <taxon>Toxocara</taxon>
    </lineage>
</organism>
<name>A0A0B2VJF1_TOXCA</name>
<evidence type="ECO:0000256" key="2">
    <source>
        <dbReference type="ARBA" id="ARBA00022737"/>
    </source>
</evidence>
<evidence type="ECO:0000256" key="5">
    <source>
        <dbReference type="PROSITE-ProRule" id="PRU00042"/>
    </source>
</evidence>
<keyword evidence="8" id="KW-1185">Reference proteome</keyword>
<dbReference type="PROSITE" id="PS00028">
    <property type="entry name" value="ZINC_FINGER_C2H2_1"/>
    <property type="match status" value="2"/>
</dbReference>
<feature type="domain" description="C2H2-type" evidence="6">
    <location>
        <begin position="83"/>
        <end position="111"/>
    </location>
</feature>
<dbReference type="PANTHER" id="PTHR24409:SF418">
    <property type="entry name" value="SI:CH73-221F6.1"/>
    <property type="match status" value="1"/>
</dbReference>
<keyword evidence="3 5" id="KW-0863">Zinc-finger</keyword>
<dbReference type="PANTHER" id="PTHR24409">
    <property type="entry name" value="ZINC FINGER PROTEIN 142"/>
    <property type="match status" value="1"/>
</dbReference>
<evidence type="ECO:0000256" key="3">
    <source>
        <dbReference type="ARBA" id="ARBA00022771"/>
    </source>
</evidence>
<dbReference type="SUPFAM" id="SSF57667">
    <property type="entry name" value="beta-beta-alpha zinc fingers"/>
    <property type="match status" value="1"/>
</dbReference>